<evidence type="ECO:0000313" key="2">
    <source>
        <dbReference type="Proteomes" id="UP000027120"/>
    </source>
</evidence>
<organism evidence="1 2">
    <name type="scientific">Citrus sinensis</name>
    <name type="common">Sweet orange</name>
    <name type="synonym">Citrus aurantium var. sinensis</name>
    <dbReference type="NCBI Taxonomy" id="2711"/>
    <lineage>
        <taxon>Eukaryota</taxon>
        <taxon>Viridiplantae</taxon>
        <taxon>Streptophyta</taxon>
        <taxon>Embryophyta</taxon>
        <taxon>Tracheophyta</taxon>
        <taxon>Spermatophyta</taxon>
        <taxon>Magnoliopsida</taxon>
        <taxon>eudicotyledons</taxon>
        <taxon>Gunneridae</taxon>
        <taxon>Pentapetalae</taxon>
        <taxon>rosids</taxon>
        <taxon>malvids</taxon>
        <taxon>Sapindales</taxon>
        <taxon>Rutaceae</taxon>
        <taxon>Aurantioideae</taxon>
        <taxon>Citrus</taxon>
    </lineage>
</organism>
<gene>
    <name evidence="1" type="ORF">CISIN_1g0096333mg</name>
</gene>
<evidence type="ECO:0000313" key="1">
    <source>
        <dbReference type="EMBL" id="KDO47108.1"/>
    </source>
</evidence>
<dbReference type="Gene3D" id="2.60.40.10">
    <property type="entry name" value="Immunoglobulins"/>
    <property type="match status" value="1"/>
</dbReference>
<dbReference type="InterPro" id="IPR013783">
    <property type="entry name" value="Ig-like_fold"/>
</dbReference>
<proteinExistence type="predicted"/>
<feature type="non-terminal residue" evidence="1">
    <location>
        <position position="1"/>
    </location>
</feature>
<protein>
    <recommendedName>
        <fullName evidence="3">AMP-activated protein kinase glycogen-binding domain-containing protein</fullName>
    </recommendedName>
</protein>
<sequence length="56" mass="6382">VEIQYSGDGEIVEVAGSFNGWHHRIKMDPLPSSSIIEPIRSRCLLFFHLSDSYPHI</sequence>
<dbReference type="Proteomes" id="UP000027120">
    <property type="component" value="Unassembled WGS sequence"/>
</dbReference>
<dbReference type="PANTHER" id="PTHR47434:SF2">
    <property type="entry name" value="PROTEIN PTST HOMOLOG 3, CHLOROPLASTIC"/>
    <property type="match status" value="1"/>
</dbReference>
<keyword evidence="2" id="KW-1185">Reference proteome</keyword>
<evidence type="ECO:0008006" key="3">
    <source>
        <dbReference type="Google" id="ProtNLM"/>
    </source>
</evidence>
<dbReference type="EMBL" id="KK785190">
    <property type="protein sequence ID" value="KDO47108.1"/>
    <property type="molecule type" value="Genomic_DNA"/>
</dbReference>
<reference evidence="1 2" key="1">
    <citation type="submission" date="2014-04" db="EMBL/GenBank/DDBJ databases">
        <authorList>
            <consortium name="International Citrus Genome Consortium"/>
            <person name="Gmitter F."/>
            <person name="Chen C."/>
            <person name="Farmerie W."/>
            <person name="Harkins T."/>
            <person name="Desany B."/>
            <person name="Mohiuddin M."/>
            <person name="Kodira C."/>
            <person name="Borodovsky M."/>
            <person name="Lomsadze A."/>
            <person name="Burns P."/>
            <person name="Jenkins J."/>
            <person name="Prochnik S."/>
            <person name="Shu S."/>
            <person name="Chapman J."/>
            <person name="Pitluck S."/>
            <person name="Schmutz J."/>
            <person name="Rokhsar D."/>
        </authorList>
    </citation>
    <scope>NUCLEOTIDE SEQUENCE</scope>
</reference>
<accession>A0A067DW86</accession>
<dbReference type="AlphaFoldDB" id="A0A067DW86"/>
<dbReference type="PANTHER" id="PTHR47434">
    <property type="entry name" value="PROTEIN PTST HOMOLOG 3, CHLOROPLASTIC"/>
    <property type="match status" value="1"/>
</dbReference>
<name>A0A067DW86_CITSI</name>